<keyword evidence="10 11" id="KW-0998">Cell outer membrane</keyword>
<keyword evidence="6" id="KW-0408">Iron</keyword>
<evidence type="ECO:0000256" key="14">
    <source>
        <dbReference type="SAM" id="SignalP"/>
    </source>
</evidence>
<evidence type="ECO:0000259" key="16">
    <source>
        <dbReference type="Pfam" id="PF07715"/>
    </source>
</evidence>
<keyword evidence="5 11" id="KW-0812">Transmembrane</keyword>
<feature type="compositionally biased region" description="Polar residues" evidence="13">
    <location>
        <begin position="30"/>
        <end position="41"/>
    </location>
</feature>
<evidence type="ECO:0000313" key="17">
    <source>
        <dbReference type="EMBL" id="MBB4155661.1"/>
    </source>
</evidence>
<dbReference type="PROSITE" id="PS52016">
    <property type="entry name" value="TONB_DEPENDENT_REC_3"/>
    <property type="match status" value="1"/>
</dbReference>
<evidence type="ECO:0000256" key="3">
    <source>
        <dbReference type="ARBA" id="ARBA00022452"/>
    </source>
</evidence>
<keyword evidence="8 12" id="KW-0798">TonB box</keyword>
<dbReference type="Pfam" id="PF00593">
    <property type="entry name" value="TonB_dep_Rec_b-barrel"/>
    <property type="match status" value="1"/>
</dbReference>
<dbReference type="RefSeq" id="WP_183987345.1">
    <property type="nucleotide sequence ID" value="NZ_JACIEV010000018.1"/>
</dbReference>
<evidence type="ECO:0000256" key="7">
    <source>
        <dbReference type="ARBA" id="ARBA00023065"/>
    </source>
</evidence>
<feature type="domain" description="TonB-dependent receptor-like beta-barrel" evidence="15">
    <location>
        <begin position="334"/>
        <end position="798"/>
    </location>
</feature>
<name>A0A840FFJ1_9SPHN</name>
<dbReference type="Gene3D" id="2.40.170.20">
    <property type="entry name" value="TonB-dependent receptor, beta-barrel domain"/>
    <property type="match status" value="1"/>
</dbReference>
<comment type="caution">
    <text evidence="17">The sequence shown here is derived from an EMBL/GenBank/DDBJ whole genome shotgun (WGS) entry which is preliminary data.</text>
</comment>
<keyword evidence="9 11" id="KW-0472">Membrane</keyword>
<keyword evidence="7" id="KW-0406">Ion transport</keyword>
<gene>
    <name evidence="17" type="ORF">GGQ80_003586</name>
</gene>
<evidence type="ECO:0000259" key="15">
    <source>
        <dbReference type="Pfam" id="PF00593"/>
    </source>
</evidence>
<proteinExistence type="inferred from homology"/>
<dbReference type="GO" id="GO:0009279">
    <property type="term" value="C:cell outer membrane"/>
    <property type="evidence" value="ECO:0007669"/>
    <property type="project" value="UniProtKB-SubCell"/>
</dbReference>
<evidence type="ECO:0000256" key="1">
    <source>
        <dbReference type="ARBA" id="ARBA00004571"/>
    </source>
</evidence>
<evidence type="ECO:0000256" key="12">
    <source>
        <dbReference type="RuleBase" id="RU003357"/>
    </source>
</evidence>
<evidence type="ECO:0000256" key="4">
    <source>
        <dbReference type="ARBA" id="ARBA00022496"/>
    </source>
</evidence>
<comment type="similarity">
    <text evidence="11 12">Belongs to the TonB-dependent receptor family.</text>
</comment>
<dbReference type="GO" id="GO:0006826">
    <property type="term" value="P:iron ion transport"/>
    <property type="evidence" value="ECO:0007669"/>
    <property type="project" value="UniProtKB-KW"/>
</dbReference>
<keyword evidence="3 11" id="KW-1134">Transmembrane beta strand</keyword>
<accession>A0A840FFJ1</accession>
<dbReference type="InterPro" id="IPR039426">
    <property type="entry name" value="TonB-dep_rcpt-like"/>
</dbReference>
<feature type="signal peptide" evidence="14">
    <location>
        <begin position="1"/>
        <end position="26"/>
    </location>
</feature>
<evidence type="ECO:0000256" key="11">
    <source>
        <dbReference type="PROSITE-ProRule" id="PRU01360"/>
    </source>
</evidence>
<dbReference type="PANTHER" id="PTHR32552">
    <property type="entry name" value="FERRICHROME IRON RECEPTOR-RELATED"/>
    <property type="match status" value="1"/>
</dbReference>
<evidence type="ECO:0000256" key="6">
    <source>
        <dbReference type="ARBA" id="ARBA00023004"/>
    </source>
</evidence>
<dbReference type="InterPro" id="IPR012910">
    <property type="entry name" value="Plug_dom"/>
</dbReference>
<keyword evidence="4" id="KW-0410">Iron transport</keyword>
<evidence type="ECO:0000256" key="9">
    <source>
        <dbReference type="ARBA" id="ARBA00023136"/>
    </source>
</evidence>
<dbReference type="EMBL" id="JACIEV010000018">
    <property type="protein sequence ID" value="MBB4155661.1"/>
    <property type="molecule type" value="Genomic_DNA"/>
</dbReference>
<organism evidence="17 18">
    <name type="scientific">Sphingomonas jinjuensis</name>
    <dbReference type="NCBI Taxonomy" id="535907"/>
    <lineage>
        <taxon>Bacteria</taxon>
        <taxon>Pseudomonadati</taxon>
        <taxon>Pseudomonadota</taxon>
        <taxon>Alphaproteobacteria</taxon>
        <taxon>Sphingomonadales</taxon>
        <taxon>Sphingomonadaceae</taxon>
        <taxon>Sphingomonas</taxon>
    </lineage>
</organism>
<evidence type="ECO:0000256" key="10">
    <source>
        <dbReference type="ARBA" id="ARBA00023237"/>
    </source>
</evidence>
<dbReference type="AlphaFoldDB" id="A0A840FFJ1"/>
<dbReference type="PANTHER" id="PTHR32552:SF81">
    <property type="entry name" value="TONB-DEPENDENT OUTER MEMBRANE RECEPTOR"/>
    <property type="match status" value="1"/>
</dbReference>
<dbReference type="Pfam" id="PF07715">
    <property type="entry name" value="Plug"/>
    <property type="match status" value="1"/>
</dbReference>
<dbReference type="Proteomes" id="UP000529795">
    <property type="component" value="Unassembled WGS sequence"/>
</dbReference>
<keyword evidence="2 11" id="KW-0813">Transport</keyword>
<feature type="region of interest" description="Disordered" evidence="13">
    <location>
        <begin position="29"/>
        <end position="57"/>
    </location>
</feature>
<keyword evidence="14" id="KW-0732">Signal</keyword>
<dbReference type="InterPro" id="IPR036942">
    <property type="entry name" value="Beta-barrel_TonB_sf"/>
</dbReference>
<comment type="subcellular location">
    <subcellularLocation>
        <location evidence="1 11">Cell outer membrane</location>
        <topology evidence="1 11">Multi-pass membrane protein</topology>
    </subcellularLocation>
</comment>
<evidence type="ECO:0000256" key="2">
    <source>
        <dbReference type="ARBA" id="ARBA00022448"/>
    </source>
</evidence>
<keyword evidence="17" id="KW-0675">Receptor</keyword>
<protein>
    <submittedName>
        <fullName evidence="17">Outer membrane receptor protein involved in Fe transport</fullName>
    </submittedName>
</protein>
<evidence type="ECO:0000256" key="13">
    <source>
        <dbReference type="SAM" id="MobiDB-lite"/>
    </source>
</evidence>
<feature type="domain" description="TonB-dependent receptor plug" evidence="16">
    <location>
        <begin position="77"/>
        <end position="183"/>
    </location>
</feature>
<evidence type="ECO:0000313" key="18">
    <source>
        <dbReference type="Proteomes" id="UP000529795"/>
    </source>
</evidence>
<dbReference type="InterPro" id="IPR000531">
    <property type="entry name" value="Beta-barrel_TonB"/>
</dbReference>
<keyword evidence="18" id="KW-1185">Reference proteome</keyword>
<reference evidence="17 18" key="1">
    <citation type="submission" date="2020-08" db="EMBL/GenBank/DDBJ databases">
        <title>Genomic Encyclopedia of Type Strains, Phase IV (KMG-IV): sequencing the most valuable type-strain genomes for metagenomic binning, comparative biology and taxonomic classification.</title>
        <authorList>
            <person name="Goeker M."/>
        </authorList>
    </citation>
    <scope>NUCLEOTIDE SEQUENCE [LARGE SCALE GENOMIC DNA]</scope>
    <source>
        <strain evidence="17 18">YC6723</strain>
    </source>
</reference>
<feature type="chain" id="PRO_5032841351" evidence="14">
    <location>
        <begin position="27"/>
        <end position="833"/>
    </location>
</feature>
<evidence type="ECO:0000256" key="5">
    <source>
        <dbReference type="ARBA" id="ARBA00022692"/>
    </source>
</evidence>
<evidence type="ECO:0000256" key="8">
    <source>
        <dbReference type="ARBA" id="ARBA00023077"/>
    </source>
</evidence>
<sequence length="833" mass="89333">MICTSKIASGVGLLTLALIWTAPAGAQVVGPSSGTSIQPNPRTDPTDPEPPQPQAADAAATGLGDIVVTANRREQNLQDVGATVQALTGEDLAKAGINDVSRLEQLAPGIVFAKGGNDAKIALRGANSNSTFADNTSIVGVFVDGVYKPRASQQSRAFFDVSRLEVLRGPQGTLYGRNTLGGAINLYTNGPDLSKPGVSASVDTRYSRFNDFRTESVVNYGVSDEFGMRLAVLTESSDGWVKNLIGRNLGIADTLSLRGSLLAKPAPGVSFVLRVTHIRENGNPAGMFAINGACRTTTANGLTDPYGATIDCQNPRRGSGGTPRFDLIDGVAGLSNKDKRTVIRDYVHDDRLRETNLTLEGNADLGPVGLKSITSYTNYTSLLGNDSDYSSNPHGREWVEENNESFSQELQLESQWKGPLQATVGAYYSTDHLLFSYSSLRHTLDNLAARPNATSTNGVVLPVQTGTPLVSLANVINSASNNTQFIDSSYLGFFGEARLSLAHWLRLIGGARYNTETKRALNGNAPYVGAINPATPPDDPRVIFPYNDATATARSRVRAVFNNVTWRAGVEADLADDVLVYGTASTGFLSGVMNQNGTVTQPQKSRSFEAGLKSRFWDRRAELNLAIYDVRYSALATTFQIPNPANVGSFITLSSNGGILKARGVEVSGAVLPVDAWRISFGGSYIDATYGRFGINLPGGFQVINGAVPASRFIDLAGQRPPYTPKFTVSVATSYAFDLGFGTLTPQVQFRYSDSYFAHGGLPFDRSGFQPSFTQTDARLGFSPTDGNWSIEGFVENIEDEMLNQRTQTGGDGLQQANWGLPRNYGVRAKFSF</sequence>
<dbReference type="SUPFAM" id="SSF56935">
    <property type="entry name" value="Porins"/>
    <property type="match status" value="1"/>
</dbReference>